<reference evidence="2 3" key="1">
    <citation type="submission" date="2019-05" db="EMBL/GenBank/DDBJ databases">
        <title>Draft Genome of Bradyrhizobium elkanii strain SEMIA 938, Used in Commercial Inoculants for Lupinus spp. in Brazil.</title>
        <authorList>
            <person name="Hungria M."/>
            <person name="Delamuta J.R.M."/>
            <person name="Ribeiro R.A."/>
            <person name="Nogueira M.A."/>
        </authorList>
    </citation>
    <scope>NUCLEOTIDE SEQUENCE [LARGE SCALE GENOMIC DNA]</scope>
    <source>
        <strain evidence="2 3">Semia 938</strain>
    </source>
</reference>
<dbReference type="Gene3D" id="3.90.1300.10">
    <property type="entry name" value="Amidase signature (AS) domain"/>
    <property type="match status" value="1"/>
</dbReference>
<dbReference type="GO" id="GO:0003824">
    <property type="term" value="F:catalytic activity"/>
    <property type="evidence" value="ECO:0007669"/>
    <property type="project" value="InterPro"/>
</dbReference>
<accession>A0A4U6RJQ2</accession>
<dbReference type="Pfam" id="PF01425">
    <property type="entry name" value="Amidase"/>
    <property type="match status" value="1"/>
</dbReference>
<dbReference type="InterPro" id="IPR036928">
    <property type="entry name" value="AS_sf"/>
</dbReference>
<dbReference type="PANTHER" id="PTHR11895:SF176">
    <property type="entry name" value="AMIDASE AMID-RELATED"/>
    <property type="match status" value="1"/>
</dbReference>
<dbReference type="RefSeq" id="WP_137483016.1">
    <property type="nucleotide sequence ID" value="NZ_SZZP01000028.1"/>
</dbReference>
<name>A0A4U6RJQ2_BRAEL</name>
<gene>
    <name evidence="2" type="ORF">FDV58_34100</name>
</gene>
<evidence type="ECO:0000313" key="3">
    <source>
        <dbReference type="Proteomes" id="UP000305095"/>
    </source>
</evidence>
<organism evidence="2 3">
    <name type="scientific">Bradyrhizobium elkanii</name>
    <dbReference type="NCBI Taxonomy" id="29448"/>
    <lineage>
        <taxon>Bacteria</taxon>
        <taxon>Pseudomonadati</taxon>
        <taxon>Pseudomonadota</taxon>
        <taxon>Alphaproteobacteria</taxon>
        <taxon>Hyphomicrobiales</taxon>
        <taxon>Nitrobacteraceae</taxon>
        <taxon>Bradyrhizobium</taxon>
    </lineage>
</organism>
<feature type="domain" description="Amidase" evidence="1">
    <location>
        <begin position="27"/>
        <end position="450"/>
    </location>
</feature>
<dbReference type="InterPro" id="IPR000120">
    <property type="entry name" value="Amidase"/>
</dbReference>
<proteinExistence type="predicted"/>
<dbReference type="SUPFAM" id="SSF75304">
    <property type="entry name" value="Amidase signature (AS) enzymes"/>
    <property type="match status" value="1"/>
</dbReference>
<protein>
    <submittedName>
        <fullName evidence="2">Amidase</fullName>
    </submittedName>
</protein>
<dbReference type="InterPro" id="IPR023631">
    <property type="entry name" value="Amidase_dom"/>
</dbReference>
<evidence type="ECO:0000259" key="1">
    <source>
        <dbReference type="Pfam" id="PF01425"/>
    </source>
</evidence>
<sequence>MTPDITCLSLCELADAIRKGRISSYRAVEACLDRIDAWQPRINAFVAIDREGALASALHADRNLAAGRILGALHGVPLAYKDLFSRAGRASTCGTRIFSGEIATETATVLERLDGAGAVEIGTLNMTELAGSDPIGQEPLGACCNPWNTRLFNPGSSYGSAAALAARLTFGSVGSCTGGSIRIPAAVCGVVGLKPTYGRVSRHGALTRSWSLDAIGPMARTARDVARLLGCIAGFDQRDPTSSGEPVPDYEAGLSIKLSDIRIAVQRRFWSDVDHDVADALASFQECLARGGATVKPIELPDGHLLWDLASVLSDCETAAVFGRLLRERGAEITEINRNQLQRGNFIPAPRYLEALALRARYLREFCDQVFADADVLQTPALPVPPPTIDEMREPHFADEFNLTRLVNIYTRPCNYLGLPALTVPCGFTPDGLPVACQLVGRPFDEATLLAVAHAYQSATDWHHRAPQIH</sequence>
<dbReference type="EMBL" id="SZZP01000028">
    <property type="protein sequence ID" value="TKV74038.1"/>
    <property type="molecule type" value="Genomic_DNA"/>
</dbReference>
<evidence type="ECO:0000313" key="2">
    <source>
        <dbReference type="EMBL" id="TKV74038.1"/>
    </source>
</evidence>
<comment type="caution">
    <text evidence="2">The sequence shown here is derived from an EMBL/GenBank/DDBJ whole genome shotgun (WGS) entry which is preliminary data.</text>
</comment>
<dbReference type="AlphaFoldDB" id="A0A4U6RJQ2"/>
<dbReference type="Proteomes" id="UP000305095">
    <property type="component" value="Unassembled WGS sequence"/>
</dbReference>
<dbReference type="PANTHER" id="PTHR11895">
    <property type="entry name" value="TRANSAMIDASE"/>
    <property type="match status" value="1"/>
</dbReference>